<comment type="caution">
    <text evidence="11">Lacks conserved residue(s) required for the propagation of feature annotation.</text>
</comment>
<organism evidence="14 15">
    <name type="scientific">Histophilus somni</name>
    <name type="common">Haemophilus somnus</name>
    <dbReference type="NCBI Taxonomy" id="731"/>
    <lineage>
        <taxon>Bacteria</taxon>
        <taxon>Pseudomonadati</taxon>
        <taxon>Pseudomonadota</taxon>
        <taxon>Gammaproteobacteria</taxon>
        <taxon>Pasteurellales</taxon>
        <taxon>Pasteurellaceae</taxon>
        <taxon>Histophilus</taxon>
    </lineage>
</organism>
<feature type="binding site" evidence="11">
    <location>
        <begin position="183"/>
        <end position="184"/>
    </location>
    <ligand>
        <name>ATP</name>
        <dbReference type="ChEBI" id="CHEBI:30616"/>
    </ligand>
</feature>
<keyword evidence="4 11" id="KW-0808">Transferase</keyword>
<dbReference type="GO" id="GO:0004810">
    <property type="term" value="F:CCA tRNA nucleotidyltransferase activity"/>
    <property type="evidence" value="ECO:0007669"/>
    <property type="project" value="InterPro"/>
</dbReference>
<dbReference type="SUPFAM" id="SSF52402">
    <property type="entry name" value="Adenine nucleotide alpha hydrolases-like"/>
    <property type="match status" value="1"/>
</dbReference>
<dbReference type="GO" id="GO:0140741">
    <property type="term" value="F:tRNA-uracil-4 sulfurtransferase activity"/>
    <property type="evidence" value="ECO:0007669"/>
    <property type="project" value="UniProtKB-EC"/>
</dbReference>
<dbReference type="SUPFAM" id="SSF143437">
    <property type="entry name" value="THUMP domain-like"/>
    <property type="match status" value="1"/>
</dbReference>
<feature type="binding site" evidence="11">
    <location>
        <position position="265"/>
    </location>
    <ligand>
        <name>ATP</name>
        <dbReference type="ChEBI" id="CHEBI:30616"/>
    </ligand>
</feature>
<comment type="subcellular location">
    <subcellularLocation>
        <location evidence="1 11">Cytoplasm</location>
    </subcellularLocation>
</comment>
<dbReference type="NCBIfam" id="TIGR04271">
    <property type="entry name" value="ThiI_C_thiazole"/>
    <property type="match status" value="1"/>
</dbReference>
<evidence type="ECO:0000256" key="1">
    <source>
        <dbReference type="ARBA" id="ARBA00004496"/>
    </source>
</evidence>
<proteinExistence type="inferred from homology"/>
<feature type="binding site" evidence="11">
    <location>
        <position position="287"/>
    </location>
    <ligand>
        <name>ATP</name>
        <dbReference type="ChEBI" id="CHEBI:30616"/>
    </ligand>
</feature>
<dbReference type="GO" id="GO:0005829">
    <property type="term" value="C:cytosol"/>
    <property type="evidence" value="ECO:0007669"/>
    <property type="project" value="TreeGrafter"/>
</dbReference>
<dbReference type="EMBL" id="SNRV01000002">
    <property type="protein sequence ID" value="TEW30979.1"/>
    <property type="molecule type" value="Genomic_DNA"/>
</dbReference>
<comment type="function">
    <text evidence="11">Catalyzes the ATP-dependent transfer of a sulfur to tRNA to produce 4-thiouridine in position 8 of tRNAs, which functions as a near-UV photosensor. Also catalyzes the transfer of sulfur to the sulfur carrier protein ThiS, forming ThiS-thiocarboxylate. This is a step in the synthesis of thiazole, in the thiamine biosynthesis pathway. The sulfur is donated as persulfide by IscS.</text>
</comment>
<dbReference type="Pfam" id="PF02568">
    <property type="entry name" value="ThiI"/>
    <property type="match status" value="1"/>
</dbReference>
<dbReference type="GO" id="GO:0009228">
    <property type="term" value="P:thiamine biosynthetic process"/>
    <property type="evidence" value="ECO:0007669"/>
    <property type="project" value="UniProtKB-KW"/>
</dbReference>
<dbReference type="InterPro" id="IPR003720">
    <property type="entry name" value="tRNA_STrfase"/>
</dbReference>
<evidence type="ECO:0000256" key="7">
    <source>
        <dbReference type="ARBA" id="ARBA00022884"/>
    </source>
</evidence>
<dbReference type="CDD" id="cd00158">
    <property type="entry name" value="RHOD"/>
    <property type="match status" value="1"/>
</dbReference>
<evidence type="ECO:0000256" key="3">
    <source>
        <dbReference type="ARBA" id="ARBA00022555"/>
    </source>
</evidence>
<dbReference type="InterPro" id="IPR049962">
    <property type="entry name" value="THUMP_ThiI"/>
</dbReference>
<dbReference type="CDD" id="cd01712">
    <property type="entry name" value="PPase_ThiI"/>
    <property type="match status" value="1"/>
</dbReference>
<evidence type="ECO:0000313" key="15">
    <source>
        <dbReference type="Proteomes" id="UP000297565"/>
    </source>
</evidence>
<dbReference type="GO" id="GO:0009229">
    <property type="term" value="P:thiamine diphosphate biosynthetic process"/>
    <property type="evidence" value="ECO:0007669"/>
    <property type="project" value="UniProtKB-UniRule"/>
</dbReference>
<evidence type="ECO:0000256" key="10">
    <source>
        <dbReference type="ARBA" id="ARBA00023284"/>
    </source>
</evidence>
<dbReference type="RefSeq" id="WP_132994466.1">
    <property type="nucleotide sequence ID" value="NZ_CP042983.1"/>
</dbReference>
<feature type="domain" description="THUMP" evidence="13">
    <location>
        <begin position="61"/>
        <end position="165"/>
    </location>
</feature>
<keyword evidence="7 11" id="KW-0694">RNA-binding</keyword>
<dbReference type="InterPro" id="IPR020536">
    <property type="entry name" value="ThiI_AANH"/>
</dbReference>
<reference evidence="14 15" key="1">
    <citation type="submission" date="2019-03" db="EMBL/GenBank/DDBJ databases">
        <title>Horizontal Gene Transfer Machinery in Histophilus somni.</title>
        <authorList>
            <person name="Mostafa Nazari M."/>
            <person name="Liljebjelke K."/>
        </authorList>
    </citation>
    <scope>NUCLEOTIDE SEQUENCE [LARGE SCALE GENOMIC DNA]</scope>
    <source>
        <strain evidence="14 15">UOC-EPH-KLM-04</strain>
    </source>
</reference>
<dbReference type="GO" id="GO:0002937">
    <property type="term" value="P:tRNA 4-thiouridine biosynthesis"/>
    <property type="evidence" value="ECO:0007669"/>
    <property type="project" value="TreeGrafter"/>
</dbReference>
<evidence type="ECO:0000256" key="6">
    <source>
        <dbReference type="ARBA" id="ARBA00022840"/>
    </source>
</evidence>
<dbReference type="EC" id="2.8.1.4" evidence="11"/>
<evidence type="ECO:0000259" key="12">
    <source>
        <dbReference type="PROSITE" id="PS50206"/>
    </source>
</evidence>
<feature type="active site" description="Cysteine persulfide intermediate" evidence="11">
    <location>
        <position position="456"/>
    </location>
</feature>
<dbReference type="Gene3D" id="3.40.50.620">
    <property type="entry name" value="HUPs"/>
    <property type="match status" value="1"/>
</dbReference>
<feature type="binding site" evidence="11">
    <location>
        <position position="296"/>
    </location>
    <ligand>
        <name>ATP</name>
        <dbReference type="ChEBI" id="CHEBI:30616"/>
    </ligand>
</feature>
<dbReference type="AlphaFoldDB" id="A0AAX2S5C8"/>
<sequence>MKFIIKLFPEIMIKSESVRKRFVKILTGNIRNVLNKYDDTVAVVKHWDYIEVRSKNIENRILLVELLGRIPGIHHFLEVEEKPFVTLHDIFEQTLSDVATQIENKTFCVRVKRKGKHDFSSLDAERYIGGGLNQAVASAKVQLSKPDVTVRIDIENDKMMLIKARHQGIGGYPIGTQEDVLSLISGGFDSGVSSYMLIRRGSRVHYCFFNLGGATHEIGVKQMAYHIWTRFSGSHKVRFVAINFEQVVAEILEKVDNGQMGVVLKRMMVRAASKVAQRFGIQAIVTGEALGQVSSQTLTNLRLIDEAAESLVLRPLITHDKEQIIAKAKEIGTEDIAKSMPEFCGVISKSPTVKAVKEKIEQEESYFDFSVLESAVQNAQYLDIRQIAEQTKKEVSEVDEITVLSANDVILDIRSPEEVDDKPLEISGQNIILMPFYKLSSHFAELDQSKNYVLYCERGVMSKLQALYLREKGFDNVKVLNKIS</sequence>
<evidence type="ECO:0000256" key="5">
    <source>
        <dbReference type="ARBA" id="ARBA00022741"/>
    </source>
</evidence>
<comment type="catalytic activity">
    <reaction evidence="11">
        <text>[ThiI sulfur-carrier protein]-S-sulfanyl-L-cysteine + a uridine in tRNA + 2 reduced [2Fe-2S]-[ferredoxin] + ATP + H(+) = [ThiI sulfur-carrier protein]-L-cysteine + a 4-thiouridine in tRNA + 2 oxidized [2Fe-2S]-[ferredoxin] + AMP + diphosphate</text>
        <dbReference type="Rhea" id="RHEA:24176"/>
        <dbReference type="Rhea" id="RHEA-COMP:10000"/>
        <dbReference type="Rhea" id="RHEA-COMP:10001"/>
        <dbReference type="Rhea" id="RHEA-COMP:13337"/>
        <dbReference type="Rhea" id="RHEA-COMP:13338"/>
        <dbReference type="Rhea" id="RHEA-COMP:13339"/>
        <dbReference type="Rhea" id="RHEA-COMP:13340"/>
        <dbReference type="ChEBI" id="CHEBI:15378"/>
        <dbReference type="ChEBI" id="CHEBI:29950"/>
        <dbReference type="ChEBI" id="CHEBI:30616"/>
        <dbReference type="ChEBI" id="CHEBI:33019"/>
        <dbReference type="ChEBI" id="CHEBI:33737"/>
        <dbReference type="ChEBI" id="CHEBI:33738"/>
        <dbReference type="ChEBI" id="CHEBI:61963"/>
        <dbReference type="ChEBI" id="CHEBI:65315"/>
        <dbReference type="ChEBI" id="CHEBI:136798"/>
        <dbReference type="ChEBI" id="CHEBI:456215"/>
        <dbReference type="EC" id="2.8.1.4"/>
    </reaction>
</comment>
<dbReference type="InterPro" id="IPR054173">
    <property type="entry name" value="ThiI_fer"/>
</dbReference>
<evidence type="ECO:0000313" key="14">
    <source>
        <dbReference type="EMBL" id="TEW30979.1"/>
    </source>
</evidence>
<comment type="caution">
    <text evidence="14">The sequence shown here is derived from an EMBL/GenBank/DDBJ whole genome shotgun (WGS) entry which is preliminary data.</text>
</comment>
<dbReference type="HAMAP" id="MF_00021">
    <property type="entry name" value="ThiI"/>
    <property type="match status" value="1"/>
</dbReference>
<evidence type="ECO:0000256" key="9">
    <source>
        <dbReference type="ARBA" id="ARBA00023157"/>
    </source>
</evidence>
<dbReference type="FunFam" id="3.40.50.620:FF:000029">
    <property type="entry name" value="tRNA sulfurtransferase"/>
    <property type="match status" value="1"/>
</dbReference>
<feature type="domain" description="Rhodanese" evidence="12">
    <location>
        <begin position="404"/>
        <end position="484"/>
    </location>
</feature>
<evidence type="ECO:0000256" key="2">
    <source>
        <dbReference type="ARBA" id="ARBA00022490"/>
    </source>
</evidence>
<dbReference type="CDD" id="cd11716">
    <property type="entry name" value="THUMP_ThiI"/>
    <property type="match status" value="1"/>
</dbReference>
<dbReference type="PROSITE" id="PS50206">
    <property type="entry name" value="RHODANESE_3"/>
    <property type="match status" value="1"/>
</dbReference>
<dbReference type="InterPro" id="IPR050102">
    <property type="entry name" value="tRNA_sulfurtransferase_ThiI"/>
</dbReference>
<dbReference type="Pfam" id="PF00581">
    <property type="entry name" value="Rhodanese"/>
    <property type="match status" value="1"/>
</dbReference>
<dbReference type="GO" id="GO:0052837">
    <property type="term" value="P:thiazole biosynthetic process"/>
    <property type="evidence" value="ECO:0007669"/>
    <property type="project" value="InterPro"/>
</dbReference>
<comment type="catalytic activity">
    <reaction evidence="11">
        <text>[ThiS sulfur-carrier protein]-C-terminal Gly-Gly-AMP + S-sulfanyl-L-cysteinyl-[cysteine desulfurase] + AH2 = [ThiS sulfur-carrier protein]-C-terminal-Gly-aminoethanethioate + L-cysteinyl-[cysteine desulfurase] + A + AMP + 2 H(+)</text>
        <dbReference type="Rhea" id="RHEA:43340"/>
        <dbReference type="Rhea" id="RHEA-COMP:12157"/>
        <dbReference type="Rhea" id="RHEA-COMP:12158"/>
        <dbReference type="Rhea" id="RHEA-COMP:12910"/>
        <dbReference type="Rhea" id="RHEA-COMP:19908"/>
        <dbReference type="ChEBI" id="CHEBI:13193"/>
        <dbReference type="ChEBI" id="CHEBI:15378"/>
        <dbReference type="ChEBI" id="CHEBI:17499"/>
        <dbReference type="ChEBI" id="CHEBI:29950"/>
        <dbReference type="ChEBI" id="CHEBI:61963"/>
        <dbReference type="ChEBI" id="CHEBI:90618"/>
        <dbReference type="ChEBI" id="CHEBI:232372"/>
        <dbReference type="ChEBI" id="CHEBI:456215"/>
    </reaction>
</comment>
<dbReference type="PROSITE" id="PS51165">
    <property type="entry name" value="THUMP"/>
    <property type="match status" value="1"/>
</dbReference>
<dbReference type="FunFam" id="3.30.2130.30:FF:000002">
    <property type="entry name" value="tRNA sulfurtransferase"/>
    <property type="match status" value="1"/>
</dbReference>
<accession>A0AAX2S5C8</accession>
<feature type="disulfide bond" description="Redox-active" evidence="11">
    <location>
        <begin position="344"/>
        <end position="456"/>
    </location>
</feature>
<dbReference type="Proteomes" id="UP000297565">
    <property type="component" value="Unassembled WGS sequence"/>
</dbReference>
<keyword evidence="3 11" id="KW-0820">tRNA-binding</keyword>
<dbReference type="Pfam" id="PF02926">
    <property type="entry name" value="THUMP"/>
    <property type="match status" value="1"/>
</dbReference>
<protein>
    <recommendedName>
        <fullName evidence="11">tRNA sulfurtransferase</fullName>
        <ecNumber evidence="11">2.8.1.4</ecNumber>
    </recommendedName>
    <alternativeName>
        <fullName evidence="11">Sulfur carrier protein ThiS sulfurtransferase</fullName>
    </alternativeName>
    <alternativeName>
        <fullName evidence="11">Thiamine biosynthesis protein ThiI</fullName>
    </alternativeName>
    <alternativeName>
        <fullName evidence="11">tRNA 4-thiouridine synthase</fullName>
    </alternativeName>
</protein>
<gene>
    <name evidence="11 14" type="primary">thiI</name>
    <name evidence="14" type="ORF">E2R48_02115</name>
</gene>
<dbReference type="Gene3D" id="3.30.2130.30">
    <property type="match status" value="1"/>
</dbReference>
<dbReference type="NCBIfam" id="TIGR00342">
    <property type="entry name" value="tRNA uracil 4-sulfurtransferase ThiI"/>
    <property type="match status" value="1"/>
</dbReference>
<dbReference type="PANTHER" id="PTHR43209">
    <property type="entry name" value="TRNA SULFURTRANSFERASE"/>
    <property type="match status" value="1"/>
</dbReference>
<dbReference type="InterPro" id="IPR049961">
    <property type="entry name" value="ThiI_N"/>
</dbReference>
<dbReference type="GO" id="GO:0000049">
    <property type="term" value="F:tRNA binding"/>
    <property type="evidence" value="ECO:0007669"/>
    <property type="project" value="UniProtKB-UniRule"/>
</dbReference>
<evidence type="ECO:0000256" key="4">
    <source>
        <dbReference type="ARBA" id="ARBA00022679"/>
    </source>
</evidence>
<keyword evidence="5 11" id="KW-0547">Nucleotide-binding</keyword>
<dbReference type="Gene3D" id="3.40.250.10">
    <property type="entry name" value="Rhodanese-like domain"/>
    <property type="match status" value="1"/>
</dbReference>
<dbReference type="SUPFAM" id="SSF52821">
    <property type="entry name" value="Rhodanese/Cell cycle control phosphatase"/>
    <property type="match status" value="1"/>
</dbReference>
<dbReference type="Pfam" id="PF22025">
    <property type="entry name" value="ThiI_fer"/>
    <property type="match status" value="1"/>
</dbReference>
<name>A0AAX2S5C8_HISSO</name>
<keyword evidence="9 11" id="KW-1015">Disulfide bond</keyword>
<keyword evidence="10 11" id="KW-0676">Redox-active center</keyword>
<dbReference type="InterPro" id="IPR026340">
    <property type="entry name" value="THII_Thiazole_biosynth_dom"/>
</dbReference>
<keyword evidence="6 11" id="KW-0067">ATP-binding</keyword>
<keyword evidence="8 11" id="KW-0784">Thiamine biosynthesis</keyword>
<dbReference type="InterPro" id="IPR014729">
    <property type="entry name" value="Rossmann-like_a/b/a_fold"/>
</dbReference>
<dbReference type="InterPro" id="IPR001763">
    <property type="entry name" value="Rhodanese-like_dom"/>
</dbReference>
<comment type="similarity">
    <text evidence="11">Belongs to the ThiI family.</text>
</comment>
<evidence type="ECO:0000259" key="13">
    <source>
        <dbReference type="PROSITE" id="PS51165"/>
    </source>
</evidence>
<evidence type="ECO:0000256" key="11">
    <source>
        <dbReference type="HAMAP-Rule" id="MF_00021"/>
    </source>
</evidence>
<dbReference type="InterPro" id="IPR036873">
    <property type="entry name" value="Rhodanese-like_dom_sf"/>
</dbReference>
<dbReference type="SMART" id="SM00981">
    <property type="entry name" value="THUMP"/>
    <property type="match status" value="1"/>
</dbReference>
<evidence type="ECO:0000256" key="8">
    <source>
        <dbReference type="ARBA" id="ARBA00022977"/>
    </source>
</evidence>
<dbReference type="InterPro" id="IPR004114">
    <property type="entry name" value="THUMP_dom"/>
</dbReference>
<dbReference type="GO" id="GO:0005524">
    <property type="term" value="F:ATP binding"/>
    <property type="evidence" value="ECO:0007669"/>
    <property type="project" value="UniProtKB-UniRule"/>
</dbReference>
<dbReference type="PANTHER" id="PTHR43209:SF1">
    <property type="entry name" value="TRNA SULFURTRANSFERASE"/>
    <property type="match status" value="1"/>
</dbReference>
<comment type="pathway">
    <text evidence="11">Cofactor biosynthesis; thiamine diphosphate biosynthesis.</text>
</comment>
<keyword evidence="2 11" id="KW-0963">Cytoplasm</keyword>